<evidence type="ECO:0000313" key="1">
    <source>
        <dbReference type="EMBL" id="KAA6358375.1"/>
    </source>
</evidence>
<comment type="caution">
    <text evidence="1">The sequence shown here is derived from an EMBL/GenBank/DDBJ whole genome shotgun (WGS) entry which is preliminary data.</text>
</comment>
<name>A0A5J4TLH0_9EUKA</name>
<accession>A0A5J4TLH0</accession>
<sequence length="57" mass="6463">ENFGEKEVDDSNQRTESIKDRTAVLIGNLFRAQEITNTELRSVNRTEIEKGGITIPE</sequence>
<protein>
    <submittedName>
        <fullName evidence="1">Uncharacterized protein</fullName>
    </submittedName>
</protein>
<feature type="non-terminal residue" evidence="1">
    <location>
        <position position="1"/>
    </location>
</feature>
<proteinExistence type="predicted"/>
<gene>
    <name evidence="1" type="ORF">EZS28_046098</name>
</gene>
<organism evidence="1 2">
    <name type="scientific">Streblomastix strix</name>
    <dbReference type="NCBI Taxonomy" id="222440"/>
    <lineage>
        <taxon>Eukaryota</taxon>
        <taxon>Metamonada</taxon>
        <taxon>Preaxostyla</taxon>
        <taxon>Oxymonadida</taxon>
        <taxon>Streblomastigidae</taxon>
        <taxon>Streblomastix</taxon>
    </lineage>
</organism>
<dbReference type="EMBL" id="SNRW01029947">
    <property type="protein sequence ID" value="KAA6358375.1"/>
    <property type="molecule type" value="Genomic_DNA"/>
</dbReference>
<evidence type="ECO:0000313" key="2">
    <source>
        <dbReference type="Proteomes" id="UP000324800"/>
    </source>
</evidence>
<dbReference type="AlphaFoldDB" id="A0A5J4TLH0"/>
<reference evidence="1 2" key="1">
    <citation type="submission" date="2019-03" db="EMBL/GenBank/DDBJ databases">
        <title>Single cell metagenomics reveals metabolic interactions within the superorganism composed of flagellate Streblomastix strix and complex community of Bacteroidetes bacteria on its surface.</title>
        <authorList>
            <person name="Treitli S.C."/>
            <person name="Kolisko M."/>
            <person name="Husnik F."/>
            <person name="Keeling P."/>
            <person name="Hampl V."/>
        </authorList>
    </citation>
    <scope>NUCLEOTIDE SEQUENCE [LARGE SCALE GENOMIC DNA]</scope>
    <source>
        <strain evidence="1">ST1C</strain>
    </source>
</reference>
<dbReference type="Proteomes" id="UP000324800">
    <property type="component" value="Unassembled WGS sequence"/>
</dbReference>